<accession>A0ABY4F8N5</accession>
<evidence type="ECO:0000256" key="1">
    <source>
        <dbReference type="SAM" id="SignalP"/>
    </source>
</evidence>
<evidence type="ECO:0000313" key="3">
    <source>
        <dbReference type="Proteomes" id="UP000831785"/>
    </source>
</evidence>
<reference evidence="2 3" key="1">
    <citation type="submission" date="2022-04" db="EMBL/GenBank/DDBJ databases">
        <title>Hymenobacter sp. isolated from the air.</title>
        <authorList>
            <person name="Won M."/>
            <person name="Lee C.-M."/>
            <person name="Woen H.-Y."/>
            <person name="Kwon S.-W."/>
        </authorList>
    </citation>
    <scope>NUCLEOTIDE SEQUENCE [LARGE SCALE GENOMIC DNA]</scope>
    <source>
        <strain evidence="3">5116 S-27</strain>
    </source>
</reference>
<protein>
    <recommendedName>
        <fullName evidence="4">Lipoprotein</fullName>
    </recommendedName>
</protein>
<name>A0ABY4F8N5_9BACT</name>
<keyword evidence="1" id="KW-0732">Signal</keyword>
<gene>
    <name evidence="2" type="ORF">MUN80_25265</name>
</gene>
<dbReference type="PROSITE" id="PS51257">
    <property type="entry name" value="PROKAR_LIPOPROTEIN"/>
    <property type="match status" value="1"/>
</dbReference>
<dbReference type="Proteomes" id="UP000831785">
    <property type="component" value="Chromosome"/>
</dbReference>
<dbReference type="RefSeq" id="WP_244717695.1">
    <property type="nucleotide sequence ID" value="NZ_CP095049.1"/>
</dbReference>
<feature type="chain" id="PRO_5045188954" description="Lipoprotein" evidence="1">
    <location>
        <begin position="20"/>
        <end position="314"/>
    </location>
</feature>
<organism evidence="2 3">
    <name type="scientific">Hymenobacter cellulosivorans</name>
    <dbReference type="NCBI Taxonomy" id="2932249"/>
    <lineage>
        <taxon>Bacteria</taxon>
        <taxon>Pseudomonadati</taxon>
        <taxon>Bacteroidota</taxon>
        <taxon>Cytophagia</taxon>
        <taxon>Cytophagales</taxon>
        <taxon>Hymenobacteraceae</taxon>
        <taxon>Hymenobacter</taxon>
    </lineage>
</organism>
<feature type="signal peptide" evidence="1">
    <location>
        <begin position="1"/>
        <end position="19"/>
    </location>
</feature>
<evidence type="ECO:0000313" key="2">
    <source>
        <dbReference type="EMBL" id="UOQ53033.1"/>
    </source>
</evidence>
<dbReference type="EMBL" id="CP095049">
    <property type="protein sequence ID" value="UOQ53033.1"/>
    <property type="molecule type" value="Genomic_DNA"/>
</dbReference>
<evidence type="ECO:0008006" key="4">
    <source>
        <dbReference type="Google" id="ProtNLM"/>
    </source>
</evidence>
<keyword evidence="3" id="KW-1185">Reference proteome</keyword>
<proteinExistence type="predicted"/>
<sequence>MKYTCYRLFAAVMASAVVAGCETPELAPPPVLKAQSSSDLTFISFPVPEPLVEVTSVEYYNGAVRKKWEKPEALGASQVPGGHPIYVFQPRGTPGDANTVGTWTRISGPNGGGAVKIAAGYEYNGTVGFRYVVTDQNELWVSSGNSPGWRKINHPAVDVAVAYGNTASVYVYFLGAATVNGGHPIYRYRWDTGQAVEVVPGAAGIELAVDRDGRPWVTTSNQQVWVGPAPGSSGGFVPVEASAGDIACTVDDVAVLGTGSAPLPGGYEVYKRPYSSPLESYTWTWEGGQATRIGSSFNGKFFLIDSFGQLHMAQ</sequence>